<sequence length="144" mass="15326">MQESLEGNPAAATLKNVSRGFGALTVPLTALFCYWITSNLFSILYGLKYNSCSPSALSPMVASVQATTSILALVSTTIVVLHKTIIFVPALVAVEIPHVASDTNGSLVNNRGVSAQLVSRELMVVCRGLTSLRILCLILCVFQI</sequence>
<dbReference type="EMBL" id="OX465082">
    <property type="protein sequence ID" value="CAI9291234.1"/>
    <property type="molecule type" value="Genomic_DNA"/>
</dbReference>
<evidence type="ECO:0000256" key="1">
    <source>
        <dbReference type="SAM" id="Phobius"/>
    </source>
</evidence>
<name>A0AA36ECK0_LACSI</name>
<keyword evidence="1" id="KW-0472">Membrane</keyword>
<dbReference type="Proteomes" id="UP001177003">
    <property type="component" value="Chromosome 6"/>
</dbReference>
<dbReference type="AlphaFoldDB" id="A0AA36ECK0"/>
<proteinExistence type="predicted"/>
<feature type="transmembrane region" description="Helical" evidence="1">
    <location>
        <begin position="20"/>
        <end position="47"/>
    </location>
</feature>
<gene>
    <name evidence="2" type="ORF">LSALG_LOCUS30384</name>
</gene>
<keyword evidence="1" id="KW-1133">Transmembrane helix</keyword>
<accession>A0AA36ECK0</accession>
<organism evidence="2 3">
    <name type="scientific">Lactuca saligna</name>
    <name type="common">Willowleaf lettuce</name>
    <dbReference type="NCBI Taxonomy" id="75948"/>
    <lineage>
        <taxon>Eukaryota</taxon>
        <taxon>Viridiplantae</taxon>
        <taxon>Streptophyta</taxon>
        <taxon>Embryophyta</taxon>
        <taxon>Tracheophyta</taxon>
        <taxon>Spermatophyta</taxon>
        <taxon>Magnoliopsida</taxon>
        <taxon>eudicotyledons</taxon>
        <taxon>Gunneridae</taxon>
        <taxon>Pentapetalae</taxon>
        <taxon>asterids</taxon>
        <taxon>campanulids</taxon>
        <taxon>Asterales</taxon>
        <taxon>Asteraceae</taxon>
        <taxon>Cichorioideae</taxon>
        <taxon>Cichorieae</taxon>
        <taxon>Lactucinae</taxon>
        <taxon>Lactuca</taxon>
    </lineage>
</organism>
<keyword evidence="3" id="KW-1185">Reference proteome</keyword>
<protein>
    <submittedName>
        <fullName evidence="2">Uncharacterized protein</fullName>
    </submittedName>
</protein>
<evidence type="ECO:0000313" key="2">
    <source>
        <dbReference type="EMBL" id="CAI9291234.1"/>
    </source>
</evidence>
<reference evidence="2" key="1">
    <citation type="submission" date="2023-04" db="EMBL/GenBank/DDBJ databases">
        <authorList>
            <person name="Vijverberg K."/>
            <person name="Xiong W."/>
            <person name="Schranz E."/>
        </authorList>
    </citation>
    <scope>NUCLEOTIDE SEQUENCE</scope>
</reference>
<feature type="transmembrane region" description="Helical" evidence="1">
    <location>
        <begin position="59"/>
        <end position="81"/>
    </location>
</feature>
<keyword evidence="1" id="KW-0812">Transmembrane</keyword>
<evidence type="ECO:0000313" key="3">
    <source>
        <dbReference type="Proteomes" id="UP001177003"/>
    </source>
</evidence>